<name>A0ACB9BRG5_CICIN</name>
<proteinExistence type="predicted"/>
<accession>A0ACB9BRG5</accession>
<evidence type="ECO:0000313" key="2">
    <source>
        <dbReference type="Proteomes" id="UP001055811"/>
    </source>
</evidence>
<reference evidence="2" key="1">
    <citation type="journal article" date="2022" name="Mol. Ecol. Resour.">
        <title>The genomes of chicory, endive, great burdock and yacon provide insights into Asteraceae palaeo-polyploidization history and plant inulin production.</title>
        <authorList>
            <person name="Fan W."/>
            <person name="Wang S."/>
            <person name="Wang H."/>
            <person name="Wang A."/>
            <person name="Jiang F."/>
            <person name="Liu H."/>
            <person name="Zhao H."/>
            <person name="Xu D."/>
            <person name="Zhang Y."/>
        </authorList>
    </citation>
    <scope>NUCLEOTIDE SEQUENCE [LARGE SCALE GENOMIC DNA]</scope>
    <source>
        <strain evidence="2">cv. Punajuju</strain>
    </source>
</reference>
<organism evidence="1 2">
    <name type="scientific">Cichorium intybus</name>
    <name type="common">Chicory</name>
    <dbReference type="NCBI Taxonomy" id="13427"/>
    <lineage>
        <taxon>Eukaryota</taxon>
        <taxon>Viridiplantae</taxon>
        <taxon>Streptophyta</taxon>
        <taxon>Embryophyta</taxon>
        <taxon>Tracheophyta</taxon>
        <taxon>Spermatophyta</taxon>
        <taxon>Magnoliopsida</taxon>
        <taxon>eudicotyledons</taxon>
        <taxon>Gunneridae</taxon>
        <taxon>Pentapetalae</taxon>
        <taxon>asterids</taxon>
        <taxon>campanulids</taxon>
        <taxon>Asterales</taxon>
        <taxon>Asteraceae</taxon>
        <taxon>Cichorioideae</taxon>
        <taxon>Cichorieae</taxon>
        <taxon>Cichoriinae</taxon>
        <taxon>Cichorium</taxon>
    </lineage>
</organism>
<gene>
    <name evidence="1" type="ORF">L2E82_36399</name>
</gene>
<dbReference type="Proteomes" id="UP001055811">
    <property type="component" value="Linkage Group LG06"/>
</dbReference>
<dbReference type="EMBL" id="CM042014">
    <property type="protein sequence ID" value="KAI3724616.1"/>
    <property type="molecule type" value="Genomic_DNA"/>
</dbReference>
<comment type="caution">
    <text evidence="1">The sequence shown here is derived from an EMBL/GenBank/DDBJ whole genome shotgun (WGS) entry which is preliminary data.</text>
</comment>
<keyword evidence="2" id="KW-1185">Reference proteome</keyword>
<evidence type="ECO:0000313" key="1">
    <source>
        <dbReference type="EMBL" id="KAI3724616.1"/>
    </source>
</evidence>
<reference evidence="1 2" key="2">
    <citation type="journal article" date="2022" name="Mol. Ecol. Resour.">
        <title>The genomes of chicory, endive, great burdock and yacon provide insights into Asteraceae paleo-polyploidization history and plant inulin production.</title>
        <authorList>
            <person name="Fan W."/>
            <person name="Wang S."/>
            <person name="Wang H."/>
            <person name="Wang A."/>
            <person name="Jiang F."/>
            <person name="Liu H."/>
            <person name="Zhao H."/>
            <person name="Xu D."/>
            <person name="Zhang Y."/>
        </authorList>
    </citation>
    <scope>NUCLEOTIDE SEQUENCE [LARGE SCALE GENOMIC DNA]</scope>
    <source>
        <strain evidence="2">cv. Punajuju</strain>
        <tissue evidence="1">Leaves</tissue>
    </source>
</reference>
<protein>
    <submittedName>
        <fullName evidence="1">Uncharacterized protein</fullName>
    </submittedName>
</protein>
<sequence>MESNYALPENLQLEIESRTRGPGHSESSDSSINDGFTQNNFSGPGNNNREVSIIIIDGEEQEHRDDVSVQPISRRGFTVVLDAQGYSRNLDVETSDGGGVNDTRDSPNQTTRWIEQILPFSSLLLLVNGKRPVDKIDRLINSGVFTSFKKRLEKSVPLISTLPNRDDLRQQLRERAGTHIIDAHNHHTNASPAESQPQLLPCCAITTIDDLSVIEKETQIFPLLHYTNDLIVVENERQTAPLIAVNHLLSHHRHHHHFPYRS</sequence>